<comment type="caution">
    <text evidence="1">The sequence shown here is derived from an EMBL/GenBank/DDBJ whole genome shotgun (WGS) entry which is preliminary data.</text>
</comment>
<dbReference type="EMBL" id="NOXS01000030">
    <property type="protein sequence ID" value="OYQ19805.1"/>
    <property type="molecule type" value="Genomic_DNA"/>
</dbReference>
<reference evidence="1 2" key="1">
    <citation type="submission" date="2017-07" db="EMBL/GenBank/DDBJ databases">
        <title>Elstera cyanobacteriorum sp. nov., a novel bacterium isolated from cyanobacterial aggregates in a eutrophic lake.</title>
        <authorList>
            <person name="Cai H."/>
        </authorList>
    </citation>
    <scope>NUCLEOTIDE SEQUENCE [LARGE SCALE GENOMIC DNA]</scope>
    <source>
        <strain evidence="1 2">TH019</strain>
    </source>
</reference>
<dbReference type="Proteomes" id="UP000216361">
    <property type="component" value="Unassembled WGS sequence"/>
</dbReference>
<keyword evidence="2" id="KW-1185">Reference proteome</keyword>
<name>A0A255XTP8_9PROT</name>
<sequence length="67" mass="7692">MQVRLADYPQLRKICWNRRADALLDGAEALALYERNWRHVEPEALDGAERRLIQQLADLYGGGVLNV</sequence>
<evidence type="ECO:0000313" key="2">
    <source>
        <dbReference type="Proteomes" id="UP000216361"/>
    </source>
</evidence>
<gene>
    <name evidence="1" type="ORF">CHR90_06705</name>
</gene>
<dbReference type="AlphaFoldDB" id="A0A255XTP8"/>
<evidence type="ECO:0000313" key="1">
    <source>
        <dbReference type="EMBL" id="OYQ19805.1"/>
    </source>
</evidence>
<dbReference type="OrthoDB" id="6168669at2"/>
<protein>
    <submittedName>
        <fullName evidence="1">Uncharacterized protein</fullName>
    </submittedName>
</protein>
<dbReference type="RefSeq" id="WP_094408224.1">
    <property type="nucleotide sequence ID" value="NZ_BMJZ01000006.1"/>
</dbReference>
<proteinExistence type="predicted"/>
<accession>A0A255XTP8</accession>
<organism evidence="1 2">
    <name type="scientific">Elstera cyanobacteriorum</name>
    <dbReference type="NCBI Taxonomy" id="2022747"/>
    <lineage>
        <taxon>Bacteria</taxon>
        <taxon>Pseudomonadati</taxon>
        <taxon>Pseudomonadota</taxon>
        <taxon>Alphaproteobacteria</taxon>
        <taxon>Rhodospirillales</taxon>
        <taxon>Rhodospirillaceae</taxon>
        <taxon>Elstera</taxon>
    </lineage>
</organism>